<comment type="caution">
    <text evidence="1">The sequence shown here is derived from an EMBL/GenBank/DDBJ whole genome shotgun (WGS) entry which is preliminary data.</text>
</comment>
<accession>A0ACC0U150</accession>
<keyword evidence="2" id="KW-1185">Reference proteome</keyword>
<gene>
    <name evidence="1" type="ORF">F5148DRAFT_1222911</name>
</gene>
<dbReference type="Proteomes" id="UP001207468">
    <property type="component" value="Unassembled WGS sequence"/>
</dbReference>
<sequence>MLQSPAPSASSVLINNALRNAGLMDRDERMRDPSDKPGGRKGLSKPRSHRPRLIDTVKGQPGSSRNSMLASRTAPPSSAPINIRGAALGRVRRNAISLNSDKVLPGTRAAVGKPLEVWKRFVQRRWDPQTRFLNLERMSEDEMITRAGLLPPGVPGGTGKEAAVIFKLASQLKPPVRTISLANNNLQSTHVITTIAHYLPNLANLSLENNNLRVWKDLDSISQLSDKKDKLFKLRELILIGNPIREVEYQNNRMDTYRNNIMRRFPTLEILDKEPVTKISFDVPQPSHPAGSSGSHPTAKDFPAPMQPPLIAGVDGGIITSFFARFFPLFDTHRAALSNLYNEFATFSFQANTSIPARAKIQGFQYSKEMPNQRHLEWSPWLGAGSRNLSRVAGVVDKMLKSIHVGRENVLSAMASLPRTKHDIVGSAEKFCIDAWPVTHEDRTTLFLSIHGQLVEEPVGGVRSFDRSFVLVPALEGSRAKSNGWDVEILSDQLVIRGYSSHEAWSPGPLLVQAAPSVVPSASLPASVLQELGLIPEPQRSLVTQICMLTRLNVRFAVDCLQNNAWDVDQAVAKFEQVKGTLGRDAFL</sequence>
<organism evidence="1 2">
    <name type="scientific">Russula earlei</name>
    <dbReference type="NCBI Taxonomy" id="71964"/>
    <lineage>
        <taxon>Eukaryota</taxon>
        <taxon>Fungi</taxon>
        <taxon>Dikarya</taxon>
        <taxon>Basidiomycota</taxon>
        <taxon>Agaricomycotina</taxon>
        <taxon>Agaricomycetes</taxon>
        <taxon>Russulales</taxon>
        <taxon>Russulaceae</taxon>
        <taxon>Russula</taxon>
    </lineage>
</organism>
<evidence type="ECO:0000313" key="2">
    <source>
        <dbReference type="Proteomes" id="UP001207468"/>
    </source>
</evidence>
<proteinExistence type="predicted"/>
<name>A0ACC0U150_9AGAM</name>
<reference evidence="1" key="1">
    <citation type="submission" date="2021-03" db="EMBL/GenBank/DDBJ databases">
        <title>Evolutionary priming and transition to the ectomycorrhizal habit in an iconic lineage of mushroom-forming fungi: is preadaptation a requirement?</title>
        <authorList>
            <consortium name="DOE Joint Genome Institute"/>
            <person name="Looney B.P."/>
            <person name="Miyauchi S."/>
            <person name="Morin E."/>
            <person name="Drula E."/>
            <person name="Courty P.E."/>
            <person name="Chicoki N."/>
            <person name="Fauchery L."/>
            <person name="Kohler A."/>
            <person name="Kuo A."/>
            <person name="LaButti K."/>
            <person name="Pangilinan J."/>
            <person name="Lipzen A."/>
            <person name="Riley R."/>
            <person name="Andreopoulos W."/>
            <person name="He G."/>
            <person name="Johnson J."/>
            <person name="Barry K.W."/>
            <person name="Grigoriev I.V."/>
            <person name="Nagy L."/>
            <person name="Hibbett D."/>
            <person name="Henrissat B."/>
            <person name="Matheny P.B."/>
            <person name="Labbe J."/>
            <person name="Martin A.F."/>
        </authorList>
    </citation>
    <scope>NUCLEOTIDE SEQUENCE</scope>
    <source>
        <strain evidence="1">BPL698</strain>
    </source>
</reference>
<evidence type="ECO:0000313" key="1">
    <source>
        <dbReference type="EMBL" id="KAI9457196.1"/>
    </source>
</evidence>
<dbReference type="EMBL" id="JAGFNK010000224">
    <property type="protein sequence ID" value="KAI9457196.1"/>
    <property type="molecule type" value="Genomic_DNA"/>
</dbReference>
<protein>
    <submittedName>
        <fullName evidence="1">NTF2-like protein</fullName>
    </submittedName>
</protein>